<dbReference type="RefSeq" id="WP_148619085.1">
    <property type="nucleotide sequence ID" value="NZ_CP042912.1"/>
</dbReference>
<gene>
    <name evidence="1" type="ORF">MFFC18_49420</name>
</gene>
<dbReference type="EMBL" id="CP042912">
    <property type="protein sequence ID" value="QEG25019.1"/>
    <property type="molecule type" value="Genomic_DNA"/>
</dbReference>
<accession>A0A5B9PHD4</accession>
<proteinExistence type="predicted"/>
<protein>
    <submittedName>
        <fullName evidence="1">Uncharacterized protein</fullName>
    </submittedName>
</protein>
<dbReference type="Proteomes" id="UP000322214">
    <property type="component" value="Chromosome"/>
</dbReference>
<evidence type="ECO:0000313" key="2">
    <source>
        <dbReference type="Proteomes" id="UP000322214"/>
    </source>
</evidence>
<keyword evidence="2" id="KW-1185">Reference proteome</keyword>
<dbReference type="KEGG" id="mff:MFFC18_49420"/>
<sequence>MVFFKPKPNLGDHEKARLEFHLQEIAESIGFERMRLPVLRSDQLRDLQGKTPEEIVAFAGKHLSHSVGGLQVRVAIEPQEKCGGGG</sequence>
<name>A0A5B9PHD4_9BACT</name>
<reference evidence="1 2" key="1">
    <citation type="submission" date="2019-08" db="EMBL/GenBank/DDBJ databases">
        <title>Deep-cultivation of Planctomycetes and their phenomic and genomic characterization uncovers novel biology.</title>
        <authorList>
            <person name="Wiegand S."/>
            <person name="Jogler M."/>
            <person name="Boedeker C."/>
            <person name="Pinto D."/>
            <person name="Vollmers J."/>
            <person name="Rivas-Marin E."/>
            <person name="Kohn T."/>
            <person name="Peeters S.H."/>
            <person name="Heuer A."/>
            <person name="Rast P."/>
            <person name="Oberbeckmann S."/>
            <person name="Bunk B."/>
            <person name="Jeske O."/>
            <person name="Meyerdierks A."/>
            <person name="Storesund J.E."/>
            <person name="Kallscheuer N."/>
            <person name="Luecker S."/>
            <person name="Lage O.M."/>
            <person name="Pohl T."/>
            <person name="Merkel B.J."/>
            <person name="Hornburger P."/>
            <person name="Mueller R.-W."/>
            <person name="Bruemmer F."/>
            <person name="Labrenz M."/>
            <person name="Spormann A.M."/>
            <person name="Op den Camp H."/>
            <person name="Overmann J."/>
            <person name="Amann R."/>
            <person name="Jetten M.S.M."/>
            <person name="Mascher T."/>
            <person name="Medema M.H."/>
            <person name="Devos D.P."/>
            <person name="Kaster A.-K."/>
            <person name="Ovreas L."/>
            <person name="Rohde M."/>
            <person name="Galperin M.Y."/>
            <person name="Jogler C."/>
        </authorList>
    </citation>
    <scope>NUCLEOTIDE SEQUENCE [LARGE SCALE GENOMIC DNA]</scope>
    <source>
        <strain evidence="1 2">FC18</strain>
    </source>
</reference>
<evidence type="ECO:0000313" key="1">
    <source>
        <dbReference type="EMBL" id="QEG25019.1"/>
    </source>
</evidence>
<dbReference type="AlphaFoldDB" id="A0A5B9PHD4"/>
<organism evidence="1 2">
    <name type="scientific">Mariniblastus fucicola</name>
    <dbReference type="NCBI Taxonomy" id="980251"/>
    <lineage>
        <taxon>Bacteria</taxon>
        <taxon>Pseudomonadati</taxon>
        <taxon>Planctomycetota</taxon>
        <taxon>Planctomycetia</taxon>
        <taxon>Pirellulales</taxon>
        <taxon>Pirellulaceae</taxon>
        <taxon>Mariniblastus</taxon>
    </lineage>
</organism>